<dbReference type="InterPro" id="IPR036397">
    <property type="entry name" value="RNaseH_sf"/>
</dbReference>
<dbReference type="GO" id="GO:0015074">
    <property type="term" value="P:DNA integration"/>
    <property type="evidence" value="ECO:0007669"/>
    <property type="project" value="InterPro"/>
</dbReference>
<proteinExistence type="predicted"/>
<evidence type="ECO:0000313" key="4">
    <source>
        <dbReference type="EMBL" id="KAK8787356.1"/>
    </source>
</evidence>
<dbReference type="EMBL" id="JARKHS020001896">
    <property type="protein sequence ID" value="KAK8787356.1"/>
    <property type="molecule type" value="Genomic_DNA"/>
</dbReference>
<dbReference type="Pfam" id="PF01498">
    <property type="entry name" value="HTH_Tnp_Tc3_2"/>
    <property type="match status" value="1"/>
</dbReference>
<reference evidence="4 5" key="1">
    <citation type="journal article" date="2023" name="Arcadia Sci">
        <title>De novo assembly of a long-read Amblyomma americanum tick genome.</title>
        <authorList>
            <person name="Chou S."/>
            <person name="Poskanzer K.E."/>
            <person name="Rollins M."/>
            <person name="Thuy-Boun P.S."/>
        </authorList>
    </citation>
    <scope>NUCLEOTIDE SEQUENCE [LARGE SCALE GENOMIC DNA]</scope>
    <source>
        <strain evidence="4">F_SG_1</strain>
        <tissue evidence="4">Salivary glands</tissue>
    </source>
</reference>
<dbReference type="AlphaFoldDB" id="A0AAQ4FJV6"/>
<accession>A0AAQ4FJV6</accession>
<comment type="caution">
    <text evidence="4">The sequence shown here is derived from an EMBL/GenBank/DDBJ whole genome shotgun (WGS) entry which is preliminary data.</text>
</comment>
<dbReference type="InterPro" id="IPR002492">
    <property type="entry name" value="Transposase_Tc1-like"/>
</dbReference>
<dbReference type="GO" id="GO:0005634">
    <property type="term" value="C:nucleus"/>
    <property type="evidence" value="ECO:0007669"/>
    <property type="project" value="UniProtKB-SubCell"/>
</dbReference>
<dbReference type="PANTHER" id="PTHR23022">
    <property type="entry name" value="TRANSPOSABLE ELEMENT-RELATED"/>
    <property type="match status" value="1"/>
</dbReference>
<organism evidence="4 5">
    <name type="scientific">Amblyomma americanum</name>
    <name type="common">Lone star tick</name>
    <dbReference type="NCBI Taxonomy" id="6943"/>
    <lineage>
        <taxon>Eukaryota</taxon>
        <taxon>Metazoa</taxon>
        <taxon>Ecdysozoa</taxon>
        <taxon>Arthropoda</taxon>
        <taxon>Chelicerata</taxon>
        <taxon>Arachnida</taxon>
        <taxon>Acari</taxon>
        <taxon>Parasitiformes</taxon>
        <taxon>Ixodida</taxon>
        <taxon>Ixodoidea</taxon>
        <taxon>Ixodidae</taxon>
        <taxon>Amblyomminae</taxon>
        <taxon>Amblyomma</taxon>
    </lineage>
</organism>
<dbReference type="InterPro" id="IPR055247">
    <property type="entry name" value="InsJ-like_HTH"/>
</dbReference>
<evidence type="ECO:0000259" key="2">
    <source>
        <dbReference type="Pfam" id="PF01498"/>
    </source>
</evidence>
<evidence type="ECO:0000313" key="5">
    <source>
        <dbReference type="Proteomes" id="UP001321473"/>
    </source>
</evidence>
<evidence type="ECO:0008006" key="6">
    <source>
        <dbReference type="Google" id="ProtNLM"/>
    </source>
</evidence>
<feature type="domain" description="Transposase Tc1-like" evidence="2">
    <location>
        <begin position="69"/>
        <end position="133"/>
    </location>
</feature>
<dbReference type="Pfam" id="PF13518">
    <property type="entry name" value="HTH_28"/>
    <property type="match status" value="1"/>
</dbReference>
<comment type="subcellular location">
    <subcellularLocation>
        <location evidence="1">Nucleus</location>
    </subcellularLocation>
</comment>
<sequence length="258" mass="29233">MPRLDEATRQRIINLAFAGLSRRAIVREVGCCKAAVDRAVRVYRDECSIGDAPRSGRPPATSLQDDILIIAAVNCDPSLSLSKIHQELGLQVSRHTIRRRLNAAGLRSRVACQRLLLNEREKRANLDFTREHVQWGNTEWSAVIFSDESTFVTRWDQRQRVWRLVGSRYDPHYIQQVAASGRCVVSVWGALSQQGLGPLHRIDGTLTADKYQDIIEQVLIPYTLDGPFPDGCFLFQHDRSPIHTARYVNSCFRPALTL</sequence>
<dbReference type="PANTHER" id="PTHR23022:SF134">
    <property type="entry name" value="TRANSPOSABLE ELEMENT TC1 TRANSPOSASE"/>
    <property type="match status" value="1"/>
</dbReference>
<evidence type="ECO:0000256" key="1">
    <source>
        <dbReference type="ARBA" id="ARBA00004123"/>
    </source>
</evidence>
<feature type="domain" description="Insertion element IS150 protein InsJ-like helix-turn-helix" evidence="3">
    <location>
        <begin position="9"/>
        <end position="58"/>
    </location>
</feature>
<keyword evidence="5" id="KW-1185">Reference proteome</keyword>
<dbReference type="Gene3D" id="3.30.420.10">
    <property type="entry name" value="Ribonuclease H-like superfamily/Ribonuclease H"/>
    <property type="match status" value="1"/>
</dbReference>
<name>A0AAQ4FJV6_AMBAM</name>
<dbReference type="InterPro" id="IPR009057">
    <property type="entry name" value="Homeodomain-like_sf"/>
</dbReference>
<dbReference type="SUPFAM" id="SSF46689">
    <property type="entry name" value="Homeodomain-like"/>
    <property type="match status" value="1"/>
</dbReference>
<dbReference type="GO" id="GO:0003677">
    <property type="term" value="F:DNA binding"/>
    <property type="evidence" value="ECO:0007669"/>
    <property type="project" value="InterPro"/>
</dbReference>
<protein>
    <recommendedName>
        <fullName evidence="6">Transposable element</fullName>
    </recommendedName>
</protein>
<gene>
    <name evidence="4" type="ORF">V5799_022868</name>
</gene>
<dbReference type="Proteomes" id="UP001321473">
    <property type="component" value="Unassembled WGS sequence"/>
</dbReference>
<evidence type="ECO:0000259" key="3">
    <source>
        <dbReference type="Pfam" id="PF13518"/>
    </source>
</evidence>
<dbReference type="InterPro" id="IPR052338">
    <property type="entry name" value="Transposase_5"/>
</dbReference>
<dbReference type="GO" id="GO:0006313">
    <property type="term" value="P:DNA transposition"/>
    <property type="evidence" value="ECO:0007669"/>
    <property type="project" value="InterPro"/>
</dbReference>